<dbReference type="EMBL" id="JAKEKT020000082">
    <property type="protein sequence ID" value="KAL1638070.1"/>
    <property type="molecule type" value="Genomic_DNA"/>
</dbReference>
<dbReference type="Pfam" id="PF00135">
    <property type="entry name" value="COesterase"/>
    <property type="match status" value="1"/>
</dbReference>
<dbReference type="Proteomes" id="UP001521184">
    <property type="component" value="Unassembled WGS sequence"/>
</dbReference>
<feature type="chain" id="PRO_5044956225" description="Carboxylic ester hydrolase" evidence="3">
    <location>
        <begin position="24"/>
        <end position="538"/>
    </location>
</feature>
<feature type="region of interest" description="Disordered" evidence="4">
    <location>
        <begin position="406"/>
        <end position="428"/>
    </location>
</feature>
<dbReference type="InterPro" id="IPR019819">
    <property type="entry name" value="Carboxylesterase_B_CS"/>
</dbReference>
<feature type="compositionally biased region" description="Polar residues" evidence="4">
    <location>
        <begin position="406"/>
        <end position="422"/>
    </location>
</feature>
<dbReference type="PROSITE" id="PS00941">
    <property type="entry name" value="CARBOXYLESTERASE_B_2"/>
    <property type="match status" value="1"/>
</dbReference>
<dbReference type="EC" id="3.1.1.-" evidence="3"/>
<organism evidence="6 7">
    <name type="scientific">Diplodia intermedia</name>
    <dbReference type="NCBI Taxonomy" id="856260"/>
    <lineage>
        <taxon>Eukaryota</taxon>
        <taxon>Fungi</taxon>
        <taxon>Dikarya</taxon>
        <taxon>Ascomycota</taxon>
        <taxon>Pezizomycotina</taxon>
        <taxon>Dothideomycetes</taxon>
        <taxon>Dothideomycetes incertae sedis</taxon>
        <taxon>Botryosphaeriales</taxon>
        <taxon>Botryosphaeriaceae</taxon>
        <taxon>Diplodia</taxon>
    </lineage>
</organism>
<dbReference type="SUPFAM" id="SSF53474">
    <property type="entry name" value="alpha/beta-Hydrolases"/>
    <property type="match status" value="1"/>
</dbReference>
<dbReference type="Gene3D" id="3.40.50.1820">
    <property type="entry name" value="alpha/beta hydrolase"/>
    <property type="match status" value="2"/>
</dbReference>
<dbReference type="InterPro" id="IPR019826">
    <property type="entry name" value="Carboxylesterase_B_AS"/>
</dbReference>
<keyword evidence="2 3" id="KW-0378">Hydrolase</keyword>
<protein>
    <recommendedName>
        <fullName evidence="3">Carboxylic ester hydrolase</fullName>
        <ecNumber evidence="3">3.1.1.-</ecNumber>
    </recommendedName>
</protein>
<accession>A0ABR3TEZ5</accession>
<feature type="signal peptide" evidence="3">
    <location>
        <begin position="1"/>
        <end position="23"/>
    </location>
</feature>
<sequence>MFGIAMPVFTSQLLLLIAPRALCQSPSTVSTPQGIYHPDTSIGGVEQFLGIRYAEPPVGALRFAAPVPYASGDAAQHVDATRYGPACLQDAGFEADNGLSEDCLTLNIFRPASMVPSNTSSATSSNTTTDTNANEPPSPLLPVLVYIYGGANIGGQSRHYTAANLVLHSLGALPPTTPNRTTTTRAAPATPVLTITLNYRTGALGFLANTLFARRNLLNLGLKDQRLALAWVRDHVRAFGGDPARVTVFGQSAGAFDAWMQVRALYNTLDAFVQLPVGFGVDGEWVGGEDYWDEAAAQIPMIIGDVLNEGSLYGLVPTGLATNETYLAQVVAKNLRTTNLALARPVLSTYYNHTAAQNGRGHAADPTAPDSYYVGEAVLGDAVQDIPRRVNLARHAAGADALNRTTGVKRSAANSSAATQEETGAKTWGYRWSQRPPLSTFDERFYGFPPGVPAANKIRAGVLHAAELGSVFGDVYGWVPDVPHWDNYNPLSAAIFNFEDQGPTTPSMVPDDMRLDSYNAYRDAAAKAGLPPLPEIRV</sequence>
<feature type="compositionally biased region" description="Low complexity" evidence="4">
    <location>
        <begin position="117"/>
        <end position="134"/>
    </location>
</feature>
<evidence type="ECO:0000313" key="7">
    <source>
        <dbReference type="Proteomes" id="UP001521184"/>
    </source>
</evidence>
<comment type="caution">
    <text evidence="6">The sequence shown here is derived from an EMBL/GenBank/DDBJ whole genome shotgun (WGS) entry which is preliminary data.</text>
</comment>
<feature type="domain" description="Carboxylesterase type B" evidence="5">
    <location>
        <begin position="41"/>
        <end position="259"/>
    </location>
</feature>
<evidence type="ECO:0000259" key="5">
    <source>
        <dbReference type="Pfam" id="PF00135"/>
    </source>
</evidence>
<keyword evidence="7" id="KW-1185">Reference proteome</keyword>
<gene>
    <name evidence="6" type="ORF">SLS58_008996</name>
</gene>
<dbReference type="PROSITE" id="PS00122">
    <property type="entry name" value="CARBOXYLESTERASE_B_1"/>
    <property type="match status" value="1"/>
</dbReference>
<proteinExistence type="inferred from homology"/>
<evidence type="ECO:0000256" key="1">
    <source>
        <dbReference type="ARBA" id="ARBA00005964"/>
    </source>
</evidence>
<feature type="region of interest" description="Disordered" evidence="4">
    <location>
        <begin position="116"/>
        <end position="135"/>
    </location>
</feature>
<comment type="similarity">
    <text evidence="1 3">Belongs to the type-B carboxylesterase/lipase family.</text>
</comment>
<evidence type="ECO:0000256" key="2">
    <source>
        <dbReference type="ARBA" id="ARBA00022801"/>
    </source>
</evidence>
<evidence type="ECO:0000313" key="6">
    <source>
        <dbReference type="EMBL" id="KAL1638070.1"/>
    </source>
</evidence>
<dbReference type="PANTHER" id="PTHR11559">
    <property type="entry name" value="CARBOXYLESTERASE"/>
    <property type="match status" value="1"/>
</dbReference>
<dbReference type="InterPro" id="IPR029058">
    <property type="entry name" value="AB_hydrolase_fold"/>
</dbReference>
<name>A0ABR3TEZ5_9PEZI</name>
<evidence type="ECO:0000256" key="3">
    <source>
        <dbReference type="RuleBase" id="RU361235"/>
    </source>
</evidence>
<dbReference type="InterPro" id="IPR050309">
    <property type="entry name" value="Type-B_Carboxylest/Lipase"/>
</dbReference>
<dbReference type="InterPro" id="IPR002018">
    <property type="entry name" value="CarbesteraseB"/>
</dbReference>
<reference evidence="6 7" key="1">
    <citation type="journal article" date="2023" name="Plant Dis.">
        <title>First Report of Diplodia intermedia Causing Canker and Dieback Diseases on Apple Trees in Canada.</title>
        <authorList>
            <person name="Ellouze W."/>
            <person name="Ilyukhin E."/>
            <person name="Sulman M."/>
            <person name="Ali S."/>
        </authorList>
    </citation>
    <scope>NUCLEOTIDE SEQUENCE [LARGE SCALE GENOMIC DNA]</scope>
    <source>
        <strain evidence="6 7">M45-28</strain>
    </source>
</reference>
<keyword evidence="3" id="KW-0732">Signal</keyword>
<evidence type="ECO:0000256" key="4">
    <source>
        <dbReference type="SAM" id="MobiDB-lite"/>
    </source>
</evidence>